<protein>
    <submittedName>
        <fullName evidence="5">LRR receptor-like serine threonine- kinase GSO1</fullName>
    </submittedName>
</protein>
<dbReference type="InterPro" id="IPR001611">
    <property type="entry name" value="Leu-rich_rpt"/>
</dbReference>
<sequence>MGKMTTVRQVAMSKNQLGGPIPLEICNLDNLMKRLSMIDLSYNDHSGQIPHCLGNITLEVTKDKSSIFGVSNFIGRGELEMSRVLLYKRVDFPSTNVPIETAFTTNRNSYVYKGSILGHMSGIDLSSNKLHSEIPEELGMLREIRALNISHNNLTGTMPATFSNLHQIESLDLSYNSFNERIPTALSDLNSLAVFSVANNNLSVDCESTLGSPIVSNEETGFIDMDVFYFSFVISCVSVVLCMAAACSSLHKSSVEKSMVSSHRYL</sequence>
<keyword evidence="4" id="KW-0472">Membrane</keyword>
<dbReference type="PANTHER" id="PTHR48062">
    <property type="entry name" value="RECEPTOR-LIKE PROTEIN 14"/>
    <property type="match status" value="1"/>
</dbReference>
<dbReference type="EMBL" id="CACTIH010007842">
    <property type="protein sequence ID" value="CAA3018444.1"/>
    <property type="molecule type" value="Genomic_DNA"/>
</dbReference>
<dbReference type="Gene3D" id="3.80.10.10">
    <property type="entry name" value="Ribonuclease Inhibitor"/>
    <property type="match status" value="1"/>
</dbReference>
<organism evidence="5 6">
    <name type="scientific">Olea europaea subsp. europaea</name>
    <dbReference type="NCBI Taxonomy" id="158383"/>
    <lineage>
        <taxon>Eukaryota</taxon>
        <taxon>Viridiplantae</taxon>
        <taxon>Streptophyta</taxon>
        <taxon>Embryophyta</taxon>
        <taxon>Tracheophyta</taxon>
        <taxon>Spermatophyta</taxon>
        <taxon>Magnoliopsida</taxon>
        <taxon>eudicotyledons</taxon>
        <taxon>Gunneridae</taxon>
        <taxon>Pentapetalae</taxon>
        <taxon>asterids</taxon>
        <taxon>lamiids</taxon>
        <taxon>Lamiales</taxon>
        <taxon>Oleaceae</taxon>
        <taxon>Oleeae</taxon>
        <taxon>Olea</taxon>
    </lineage>
</organism>
<dbReference type="OrthoDB" id="1060944at2759"/>
<dbReference type="Proteomes" id="UP000594638">
    <property type="component" value="Unassembled WGS sequence"/>
</dbReference>
<dbReference type="FunFam" id="3.80.10.10:FF:000383">
    <property type="entry name" value="Leucine-rich repeat receptor protein kinase EMS1"/>
    <property type="match status" value="1"/>
</dbReference>
<evidence type="ECO:0000256" key="2">
    <source>
        <dbReference type="ARBA" id="ARBA00022614"/>
    </source>
</evidence>
<keyword evidence="5" id="KW-0675">Receptor</keyword>
<evidence type="ECO:0000256" key="4">
    <source>
        <dbReference type="SAM" id="Phobius"/>
    </source>
</evidence>
<name>A0A8S0UKW9_OLEEU</name>
<keyword evidence="2" id="KW-0433">Leucine-rich repeat</keyword>
<evidence type="ECO:0000313" key="5">
    <source>
        <dbReference type="EMBL" id="CAA3018444.1"/>
    </source>
</evidence>
<keyword evidence="5" id="KW-0808">Transferase</keyword>
<keyword evidence="4" id="KW-0812">Transmembrane</keyword>
<evidence type="ECO:0000256" key="3">
    <source>
        <dbReference type="ARBA" id="ARBA00022737"/>
    </source>
</evidence>
<dbReference type="Gramene" id="OE9A057356T1">
    <property type="protein sequence ID" value="OE9A057356C1"/>
    <property type="gene ID" value="OE9A057356"/>
</dbReference>
<dbReference type="InterPro" id="IPR032675">
    <property type="entry name" value="LRR_dom_sf"/>
</dbReference>
<dbReference type="InterPro" id="IPR051502">
    <property type="entry name" value="RLP_Defense_Trigger"/>
</dbReference>
<dbReference type="Pfam" id="PF00560">
    <property type="entry name" value="LRR_1"/>
    <property type="match status" value="1"/>
</dbReference>
<accession>A0A8S0UKW9</accession>
<dbReference type="GO" id="GO:0016301">
    <property type="term" value="F:kinase activity"/>
    <property type="evidence" value="ECO:0007669"/>
    <property type="project" value="UniProtKB-KW"/>
</dbReference>
<keyword evidence="5" id="KW-0418">Kinase</keyword>
<comment type="similarity">
    <text evidence="1">Belongs to the RLP family.</text>
</comment>
<comment type="caution">
    <text evidence="5">The sequence shown here is derived from an EMBL/GenBank/DDBJ whole genome shotgun (WGS) entry which is preliminary data.</text>
</comment>
<keyword evidence="6" id="KW-1185">Reference proteome</keyword>
<dbReference type="SUPFAM" id="SSF52047">
    <property type="entry name" value="RNI-like"/>
    <property type="match status" value="1"/>
</dbReference>
<gene>
    <name evidence="5" type="ORF">OLEA9_A057356</name>
</gene>
<feature type="transmembrane region" description="Helical" evidence="4">
    <location>
        <begin position="227"/>
        <end position="250"/>
    </location>
</feature>
<proteinExistence type="inferred from homology"/>
<dbReference type="PANTHER" id="PTHR48062:SF21">
    <property type="entry name" value="RECEPTOR-LIKE PROTEIN 12"/>
    <property type="match status" value="1"/>
</dbReference>
<evidence type="ECO:0000313" key="6">
    <source>
        <dbReference type="Proteomes" id="UP000594638"/>
    </source>
</evidence>
<keyword evidence="3" id="KW-0677">Repeat</keyword>
<evidence type="ECO:0000256" key="1">
    <source>
        <dbReference type="ARBA" id="ARBA00009592"/>
    </source>
</evidence>
<keyword evidence="4" id="KW-1133">Transmembrane helix</keyword>
<dbReference type="AlphaFoldDB" id="A0A8S0UKW9"/>
<dbReference type="Pfam" id="PF13855">
    <property type="entry name" value="LRR_8"/>
    <property type="match status" value="1"/>
</dbReference>
<reference evidence="5 6" key="1">
    <citation type="submission" date="2019-12" db="EMBL/GenBank/DDBJ databases">
        <authorList>
            <person name="Alioto T."/>
            <person name="Alioto T."/>
            <person name="Gomez Garrido J."/>
        </authorList>
    </citation>
    <scope>NUCLEOTIDE SEQUENCE [LARGE SCALE GENOMIC DNA]</scope>
</reference>